<proteinExistence type="predicted"/>
<evidence type="ECO:0000256" key="1">
    <source>
        <dbReference type="SAM" id="MobiDB-lite"/>
    </source>
</evidence>
<evidence type="ECO:0000313" key="3">
    <source>
        <dbReference type="Proteomes" id="UP001152795"/>
    </source>
</evidence>
<name>A0A6S7HEK0_PARCT</name>
<dbReference type="EMBL" id="CACRXK020004109">
    <property type="protein sequence ID" value="CAB4001533.1"/>
    <property type="molecule type" value="Genomic_DNA"/>
</dbReference>
<evidence type="ECO:0000313" key="2">
    <source>
        <dbReference type="EMBL" id="CAB4001533.1"/>
    </source>
</evidence>
<sequence length="131" mass="15025">MRYHDYIKKINGDKSKQNVSDSVVGESSEENNEESNSSRSDFKHAVEAQYSKRDTLTVLRSCLSSEPAKLIEGISSDLNAAWKYLDQNYGDPRIVSDTITLDLERFRSIQPGEDHRFCQLVNMVVQHLERN</sequence>
<dbReference type="Proteomes" id="UP001152795">
    <property type="component" value="Unassembled WGS sequence"/>
</dbReference>
<dbReference type="AlphaFoldDB" id="A0A6S7HEK0"/>
<dbReference type="OrthoDB" id="5972337at2759"/>
<protein>
    <submittedName>
        <fullName evidence="2">Uncharacterized protein</fullName>
    </submittedName>
</protein>
<gene>
    <name evidence="2" type="ORF">PACLA_8A014223</name>
</gene>
<feature type="region of interest" description="Disordered" evidence="1">
    <location>
        <begin position="12"/>
        <end position="43"/>
    </location>
</feature>
<comment type="caution">
    <text evidence="2">The sequence shown here is derived from an EMBL/GenBank/DDBJ whole genome shotgun (WGS) entry which is preliminary data.</text>
</comment>
<reference evidence="2" key="1">
    <citation type="submission" date="2020-04" db="EMBL/GenBank/DDBJ databases">
        <authorList>
            <person name="Alioto T."/>
            <person name="Alioto T."/>
            <person name="Gomez Garrido J."/>
        </authorList>
    </citation>
    <scope>NUCLEOTIDE SEQUENCE</scope>
    <source>
        <strain evidence="2">A484AB</strain>
    </source>
</reference>
<accession>A0A6S7HEK0</accession>
<keyword evidence="3" id="KW-1185">Reference proteome</keyword>
<organism evidence="2 3">
    <name type="scientific">Paramuricea clavata</name>
    <name type="common">Red gorgonian</name>
    <name type="synonym">Violescent sea-whip</name>
    <dbReference type="NCBI Taxonomy" id="317549"/>
    <lineage>
        <taxon>Eukaryota</taxon>
        <taxon>Metazoa</taxon>
        <taxon>Cnidaria</taxon>
        <taxon>Anthozoa</taxon>
        <taxon>Octocorallia</taxon>
        <taxon>Malacalcyonacea</taxon>
        <taxon>Plexauridae</taxon>
        <taxon>Paramuricea</taxon>
    </lineage>
</organism>